<dbReference type="STRING" id="49390.A0A068UT34"/>
<dbReference type="EMBL" id="HG739140">
    <property type="protein sequence ID" value="CDP11586.1"/>
    <property type="molecule type" value="Genomic_DNA"/>
</dbReference>
<keyword evidence="2" id="KW-1185">Reference proteome</keyword>
<dbReference type="Gramene" id="CDP11586">
    <property type="protein sequence ID" value="CDP11586"/>
    <property type="gene ID" value="GSCOC_T00033924001"/>
</dbReference>
<reference evidence="2" key="1">
    <citation type="journal article" date="2014" name="Science">
        <title>The coffee genome provides insight into the convergent evolution of caffeine biosynthesis.</title>
        <authorList>
            <person name="Denoeud F."/>
            <person name="Carretero-Paulet L."/>
            <person name="Dereeper A."/>
            <person name="Droc G."/>
            <person name="Guyot R."/>
            <person name="Pietrella M."/>
            <person name="Zheng C."/>
            <person name="Alberti A."/>
            <person name="Anthony F."/>
            <person name="Aprea G."/>
            <person name="Aury J.M."/>
            <person name="Bento P."/>
            <person name="Bernard M."/>
            <person name="Bocs S."/>
            <person name="Campa C."/>
            <person name="Cenci A."/>
            <person name="Combes M.C."/>
            <person name="Crouzillat D."/>
            <person name="Da Silva C."/>
            <person name="Daddiego L."/>
            <person name="De Bellis F."/>
            <person name="Dussert S."/>
            <person name="Garsmeur O."/>
            <person name="Gayraud T."/>
            <person name="Guignon V."/>
            <person name="Jahn K."/>
            <person name="Jamilloux V."/>
            <person name="Joet T."/>
            <person name="Labadie K."/>
            <person name="Lan T."/>
            <person name="Leclercq J."/>
            <person name="Lepelley M."/>
            <person name="Leroy T."/>
            <person name="Li L.T."/>
            <person name="Librado P."/>
            <person name="Lopez L."/>
            <person name="Munoz A."/>
            <person name="Noel B."/>
            <person name="Pallavicini A."/>
            <person name="Perrotta G."/>
            <person name="Poncet V."/>
            <person name="Pot D."/>
            <person name="Priyono X."/>
            <person name="Rigoreau M."/>
            <person name="Rouard M."/>
            <person name="Rozas J."/>
            <person name="Tranchant-Dubreuil C."/>
            <person name="VanBuren R."/>
            <person name="Zhang Q."/>
            <person name="Andrade A.C."/>
            <person name="Argout X."/>
            <person name="Bertrand B."/>
            <person name="de Kochko A."/>
            <person name="Graziosi G."/>
            <person name="Henry R.J."/>
            <person name="Jayarama X."/>
            <person name="Ming R."/>
            <person name="Nagai C."/>
            <person name="Rounsley S."/>
            <person name="Sankoff D."/>
            <person name="Giuliano G."/>
            <person name="Albert V.A."/>
            <person name="Wincker P."/>
            <person name="Lashermes P."/>
        </authorList>
    </citation>
    <scope>NUCLEOTIDE SEQUENCE [LARGE SCALE GENOMIC DNA]</scope>
    <source>
        <strain evidence="2">cv. DH200-94</strain>
    </source>
</reference>
<dbReference type="PhylomeDB" id="A0A068UT34"/>
<evidence type="ECO:0000313" key="1">
    <source>
        <dbReference type="EMBL" id="CDP11586.1"/>
    </source>
</evidence>
<dbReference type="InParanoid" id="A0A068UT34"/>
<name>A0A068UT34_COFCA</name>
<proteinExistence type="predicted"/>
<organism evidence="1 2">
    <name type="scientific">Coffea canephora</name>
    <name type="common">Robusta coffee</name>
    <dbReference type="NCBI Taxonomy" id="49390"/>
    <lineage>
        <taxon>Eukaryota</taxon>
        <taxon>Viridiplantae</taxon>
        <taxon>Streptophyta</taxon>
        <taxon>Embryophyta</taxon>
        <taxon>Tracheophyta</taxon>
        <taxon>Spermatophyta</taxon>
        <taxon>Magnoliopsida</taxon>
        <taxon>eudicotyledons</taxon>
        <taxon>Gunneridae</taxon>
        <taxon>Pentapetalae</taxon>
        <taxon>asterids</taxon>
        <taxon>lamiids</taxon>
        <taxon>Gentianales</taxon>
        <taxon>Rubiaceae</taxon>
        <taxon>Ixoroideae</taxon>
        <taxon>Gardenieae complex</taxon>
        <taxon>Bertiereae - Coffeeae clade</taxon>
        <taxon>Coffeeae</taxon>
        <taxon>Coffea</taxon>
    </lineage>
</organism>
<gene>
    <name evidence="1" type="ORF">GSCOC_T00033924001</name>
</gene>
<accession>A0A068UT34</accession>
<dbReference type="OrthoDB" id="306218at2759"/>
<sequence>MSKNFPEWLSSPPVKATENSLMCSDRVSLRKHTRRHIVCKVENLANRNSKNNSEKVCSRSPFKTPPSLSYCHDKLSSFAHCANLFYLWFRALIELLDEVEDVISIEESVCDKTKAWFDIGRSINELDFIVEQQLINSKELVTKEPSNNYFLVLEVSEKHGNIDSSGLRNSFKIMRVLNEQNGEEKAVHLWDEW</sequence>
<dbReference type="AlphaFoldDB" id="A0A068UT34"/>
<protein>
    <submittedName>
        <fullName evidence="1">Uncharacterized protein</fullName>
    </submittedName>
</protein>
<dbReference type="Proteomes" id="UP000295252">
    <property type="component" value="Chromosome IX"/>
</dbReference>
<evidence type="ECO:0000313" key="2">
    <source>
        <dbReference type="Proteomes" id="UP000295252"/>
    </source>
</evidence>